<dbReference type="Proteomes" id="UP000321570">
    <property type="component" value="Unassembled WGS sequence"/>
</dbReference>
<dbReference type="AlphaFoldDB" id="A0A564YFH5"/>
<keyword evidence="3" id="KW-0539">Nucleus</keyword>
<dbReference type="InterPro" id="IPR018972">
    <property type="entry name" value="Sas10_C_dom"/>
</dbReference>
<dbReference type="PANTHER" id="PTHR13237">
    <property type="entry name" value="SOMETHING ABOUT SILENCING PROTEIN 10-RELATED"/>
    <property type="match status" value="1"/>
</dbReference>
<keyword evidence="7" id="KW-1185">Reference proteome</keyword>
<dbReference type="GO" id="GO:0000462">
    <property type="term" value="P:maturation of SSU-rRNA from tricistronic rRNA transcript (SSU-rRNA, 5.8S rRNA, LSU-rRNA)"/>
    <property type="evidence" value="ECO:0007669"/>
    <property type="project" value="TreeGrafter"/>
</dbReference>
<feature type="domain" description="Sas10 C-terminal" evidence="5">
    <location>
        <begin position="377"/>
        <end position="446"/>
    </location>
</feature>
<protein>
    <recommendedName>
        <fullName evidence="5">Sas10 C-terminal domain-containing protein</fullName>
    </recommendedName>
</protein>
<sequence length="450" mass="51865">MAPKKLQNKYYGGDDYDEKDDESVKLFLKDCHQRQAALNTIHPCPHSPISYLMTPLSIGELLYTSGQSRLHIYLRESPSSNYKDHLDFLIFKRRFTKAPAFPSTLDEEARVFRSHGLPLLVWPSNRDKATVQKYLDDNYPDCAVWFKELDKCQTWLNEKWLPLANCLGISSSKDSKPSSHVLLDLPMDCIAKSFIIERIDWLSNYCILLESYLVHRRIATPGFHHNSIHQQLRSLHDERQQLVANDAGFFNVAGNRLLKLGEIAAAGGKTVKLHIHDIAKQIVDTQQRAHFLSVMLPISDLKTALLNMDVTTKVQDSKEFAKARAILMETLEEDSEEEPSPEGSEDEDKAVGSEDGEDIRMKEDEGLALPTAAEYPNRPVTKEIMENRGIVKYRHKRERNPRVHNRYKFRKALIRYKSRVPEVRKEITPYAGELRGIRAHMIRSQQFKKR</sequence>
<dbReference type="PANTHER" id="PTHR13237:SF8">
    <property type="entry name" value="SOMETHING ABOUT SILENCING PROTEIN 10"/>
    <property type="match status" value="1"/>
</dbReference>
<feature type="region of interest" description="Disordered" evidence="4">
    <location>
        <begin position="331"/>
        <end position="373"/>
    </location>
</feature>
<evidence type="ECO:0000256" key="1">
    <source>
        <dbReference type="ARBA" id="ARBA00004123"/>
    </source>
</evidence>
<evidence type="ECO:0000256" key="3">
    <source>
        <dbReference type="ARBA" id="ARBA00023242"/>
    </source>
</evidence>
<evidence type="ECO:0000256" key="2">
    <source>
        <dbReference type="ARBA" id="ARBA00010979"/>
    </source>
</evidence>
<evidence type="ECO:0000313" key="7">
    <source>
        <dbReference type="Proteomes" id="UP000321570"/>
    </source>
</evidence>
<accession>A0A564YFH5</accession>
<dbReference type="GO" id="GO:0032040">
    <property type="term" value="C:small-subunit processome"/>
    <property type="evidence" value="ECO:0007669"/>
    <property type="project" value="TreeGrafter"/>
</dbReference>
<reference evidence="6 7" key="1">
    <citation type="submission" date="2019-07" db="EMBL/GenBank/DDBJ databases">
        <authorList>
            <person name="Jastrzebski P J."/>
            <person name="Paukszto L."/>
            <person name="Jastrzebski P J."/>
        </authorList>
    </citation>
    <scope>NUCLEOTIDE SEQUENCE [LARGE SCALE GENOMIC DNA]</scope>
    <source>
        <strain evidence="6 7">WMS-il1</strain>
    </source>
</reference>
<evidence type="ECO:0000259" key="5">
    <source>
        <dbReference type="Pfam" id="PF09368"/>
    </source>
</evidence>
<gene>
    <name evidence="6" type="ORF">WMSIL1_LOCUS5688</name>
</gene>
<dbReference type="EMBL" id="CABIJS010000188">
    <property type="protein sequence ID" value="VUZ45689.1"/>
    <property type="molecule type" value="Genomic_DNA"/>
</dbReference>
<name>A0A564YFH5_HYMDI</name>
<dbReference type="Pfam" id="PF09368">
    <property type="entry name" value="Sas10"/>
    <property type="match status" value="1"/>
</dbReference>
<evidence type="ECO:0000256" key="4">
    <source>
        <dbReference type="SAM" id="MobiDB-lite"/>
    </source>
</evidence>
<evidence type="ECO:0000313" key="6">
    <source>
        <dbReference type="EMBL" id="VUZ45689.1"/>
    </source>
</evidence>
<comment type="similarity">
    <text evidence="2">Belongs to the SAS10 family.</text>
</comment>
<comment type="subcellular location">
    <subcellularLocation>
        <location evidence="1">Nucleus</location>
    </subcellularLocation>
</comment>
<feature type="compositionally biased region" description="Acidic residues" evidence="4">
    <location>
        <begin position="331"/>
        <end position="348"/>
    </location>
</feature>
<organism evidence="6 7">
    <name type="scientific">Hymenolepis diminuta</name>
    <name type="common">Rat tapeworm</name>
    <dbReference type="NCBI Taxonomy" id="6216"/>
    <lineage>
        <taxon>Eukaryota</taxon>
        <taxon>Metazoa</taxon>
        <taxon>Spiralia</taxon>
        <taxon>Lophotrochozoa</taxon>
        <taxon>Platyhelminthes</taxon>
        <taxon>Cestoda</taxon>
        <taxon>Eucestoda</taxon>
        <taxon>Cyclophyllidea</taxon>
        <taxon>Hymenolepididae</taxon>
        <taxon>Hymenolepis</taxon>
    </lineage>
</organism>
<proteinExistence type="inferred from homology"/>